<accession>A0ACC2IB13</accession>
<proteinExistence type="predicted"/>
<gene>
    <name evidence="1" type="ORF">OPT61_g5271</name>
</gene>
<reference evidence="1" key="1">
    <citation type="submission" date="2022-11" db="EMBL/GenBank/DDBJ databases">
        <title>Genome Sequence of Boeremia exigua.</title>
        <authorList>
            <person name="Buettner E."/>
        </authorList>
    </citation>
    <scope>NUCLEOTIDE SEQUENCE</scope>
    <source>
        <strain evidence="1">CU02</strain>
    </source>
</reference>
<name>A0ACC2IB13_9PLEO</name>
<comment type="caution">
    <text evidence="1">The sequence shown here is derived from an EMBL/GenBank/DDBJ whole genome shotgun (WGS) entry which is preliminary data.</text>
</comment>
<protein>
    <submittedName>
        <fullName evidence="1">Uncharacterized protein</fullName>
    </submittedName>
</protein>
<dbReference type="Proteomes" id="UP001153331">
    <property type="component" value="Unassembled WGS sequence"/>
</dbReference>
<evidence type="ECO:0000313" key="1">
    <source>
        <dbReference type="EMBL" id="KAJ8112340.1"/>
    </source>
</evidence>
<keyword evidence="2" id="KW-1185">Reference proteome</keyword>
<evidence type="ECO:0000313" key="2">
    <source>
        <dbReference type="Proteomes" id="UP001153331"/>
    </source>
</evidence>
<dbReference type="EMBL" id="JAPHNI010000332">
    <property type="protein sequence ID" value="KAJ8112340.1"/>
    <property type="molecule type" value="Genomic_DNA"/>
</dbReference>
<organism evidence="1 2">
    <name type="scientific">Boeremia exigua</name>
    <dbReference type="NCBI Taxonomy" id="749465"/>
    <lineage>
        <taxon>Eukaryota</taxon>
        <taxon>Fungi</taxon>
        <taxon>Dikarya</taxon>
        <taxon>Ascomycota</taxon>
        <taxon>Pezizomycotina</taxon>
        <taxon>Dothideomycetes</taxon>
        <taxon>Pleosporomycetidae</taxon>
        <taxon>Pleosporales</taxon>
        <taxon>Pleosporineae</taxon>
        <taxon>Didymellaceae</taxon>
        <taxon>Boeremia</taxon>
    </lineage>
</organism>
<sequence>MIDHPGMTVSQAQAEAKYAACGDACHRLIYFMLCRRRQEYRQQAQEDKPRRKDKTEKSRPKNRNRGQAGRVRKMGNEESTMVDPSTRPFTLSARSTEALAQYIKDGKAKKIVVLTGAGISTSAGIPDFRSPETGLYANLERLNLPHPEAVFELSFFRENPLPFYTLAQELYPGKYRPTITHSFINLLHQKGLLLKLFTQNIDCLEREAGVPGDKIIEAHGSFADQACIECKKAYPKEQMLVHIENKTVPHCTDTACNGLVKPKIVFFGEQLPREFFDNIDLVQEADLCIILGTSLSVHPFASLPQQVDDSVPRLLINKEQVGTLGSRPDDVLILKDCDTGVTELAAALGWSDELAALWADTAKDGQFTPTTSEQEQPKKTRDEQLQDEVDKLTKEIDHTLKLGADQQKWLDDNVADKPHQKHELQPAGDADSRVLAPVKKEGRGLGHIFPFLSSDKKSDKSNL</sequence>